<feature type="signal peptide" evidence="1">
    <location>
        <begin position="1"/>
        <end position="20"/>
    </location>
</feature>
<dbReference type="PATRIC" id="fig|1435349.4.peg.408"/>
<comment type="caution">
    <text evidence="3">The sequence shown here is derived from an EMBL/GenBank/DDBJ whole genome shotgun (WGS) entry which is preliminary data.</text>
</comment>
<protein>
    <recommendedName>
        <fullName evidence="2">Endo-beta-1,6-galactanase-like domain-containing protein</fullName>
    </recommendedName>
</protein>
<dbReference type="GO" id="GO:0004553">
    <property type="term" value="F:hydrolase activity, hydrolyzing O-glycosyl compounds"/>
    <property type="evidence" value="ECO:0007669"/>
    <property type="project" value="InterPro"/>
</dbReference>
<dbReference type="PANTHER" id="PTHR42767:SF1">
    <property type="entry name" value="ENDO-BETA-1,6-GALACTANASE-LIKE DOMAIN-CONTAINING PROTEIN"/>
    <property type="match status" value="1"/>
</dbReference>
<dbReference type="PANTHER" id="PTHR42767">
    <property type="entry name" value="ENDO-BETA-1,6-GALACTANASE"/>
    <property type="match status" value="1"/>
</dbReference>
<organism evidence="3 4">
    <name type="scientific">Neotamlana sedimentorum</name>
    <dbReference type="NCBI Taxonomy" id="1435349"/>
    <lineage>
        <taxon>Bacteria</taxon>
        <taxon>Pseudomonadati</taxon>
        <taxon>Bacteroidota</taxon>
        <taxon>Flavobacteriia</taxon>
        <taxon>Flavobacteriales</taxon>
        <taxon>Flavobacteriaceae</taxon>
        <taxon>Neotamlana</taxon>
    </lineage>
</organism>
<dbReference type="Gene3D" id="2.60.40.1180">
    <property type="entry name" value="Golgi alpha-mannosidase II"/>
    <property type="match status" value="1"/>
</dbReference>
<keyword evidence="1" id="KW-0732">Signal</keyword>
<evidence type="ECO:0000313" key="4">
    <source>
        <dbReference type="Proteomes" id="UP000032578"/>
    </source>
</evidence>
<dbReference type="AlphaFoldDB" id="A0A0D7WET5"/>
<dbReference type="Pfam" id="PF14587">
    <property type="entry name" value="Glyco_hydr_30_2"/>
    <property type="match status" value="1"/>
</dbReference>
<dbReference type="STRING" id="1435349.PW52_01965"/>
<dbReference type="InterPro" id="IPR017853">
    <property type="entry name" value="GH"/>
</dbReference>
<dbReference type="EMBL" id="JTDW01000001">
    <property type="protein sequence ID" value="KJD37223.1"/>
    <property type="molecule type" value="Genomic_DNA"/>
</dbReference>
<dbReference type="SUPFAM" id="SSF51445">
    <property type="entry name" value="(Trans)glycosidases"/>
    <property type="match status" value="1"/>
</dbReference>
<feature type="chain" id="PRO_5002325711" description="Endo-beta-1,6-galactanase-like domain-containing protein" evidence="1">
    <location>
        <begin position="21"/>
        <end position="533"/>
    </location>
</feature>
<gene>
    <name evidence="3" type="ORF">PW52_01965</name>
</gene>
<keyword evidence="4" id="KW-1185">Reference proteome</keyword>
<dbReference type="InterPro" id="IPR039743">
    <property type="entry name" value="6GAL/EXGAL"/>
</dbReference>
<dbReference type="InterPro" id="IPR013780">
    <property type="entry name" value="Glyco_hydro_b"/>
</dbReference>
<dbReference type="Gene3D" id="3.20.20.80">
    <property type="entry name" value="Glycosidases"/>
    <property type="match status" value="1"/>
</dbReference>
<sequence length="533" mass="60669">MIKFFYSLFIIISVFSLGIAQENATNLWDGNNDEFGKKNLVQVKIDTSKTYQTIYDFGASDAWSTQFVGKNWPETSKKQIVDLLFSKALKKDGSPKGIALSAWRFNIGAGSLEQGKASGIKNQWRRTEGFLDLVGNYNWNAQSGQVWFLKQVQKMGVNSFVGFVNSPPVYLTRNHKAFSADGLSANISSENYSKYAHFLIKVIQGIKEYAGVNLNYISPFNEPQWKWQCCNQEGSPWNNDEIAAMTKILNDSLNKNDLETKIELTEAGQINYLYNNFKDENRGDQIHNFFNPSSINYLGNLSHVAKKVVGHSYFSTWPTERLIKTRKLLAQKIQETNTALEYGMSEYTLLENNEEIKGKGRDLGITPALYMARVLHADLTIANATFWHWWLAVSPYNYKDGLIYIDKNKNGGEIFESKLLWALGHYSRFIESGMIRIGADYASEVPEQEKINGLLCSAYQSKSRDKMVLVFTNQLNEDKVVALSGMPKSFKKMKLYLTTKSPQDNLRFIKEISTKNTFLMPRKSLITCVIESD</sequence>
<accession>A0A0D7WET5</accession>
<reference evidence="3 4" key="1">
    <citation type="submission" date="2014-11" db="EMBL/GenBank/DDBJ databases">
        <title>Tamlana sedimentorum sp. nov., isolated from shallow sand sediments of the Sea of Japan.</title>
        <authorList>
            <person name="Romanenko L.A."/>
        </authorList>
    </citation>
    <scope>NUCLEOTIDE SEQUENCE [LARGE SCALE GENOMIC DNA]</scope>
    <source>
        <strain evidence="3 4">JCM 19808</strain>
    </source>
</reference>
<evidence type="ECO:0000259" key="2">
    <source>
        <dbReference type="Pfam" id="PF14587"/>
    </source>
</evidence>
<dbReference type="Proteomes" id="UP000032578">
    <property type="component" value="Unassembled WGS sequence"/>
</dbReference>
<dbReference type="OrthoDB" id="9806701at2"/>
<name>A0A0D7WET5_9FLAO</name>
<proteinExistence type="predicted"/>
<feature type="domain" description="Endo-beta-1,6-galactanase-like" evidence="2">
    <location>
        <begin position="41"/>
        <end position="404"/>
    </location>
</feature>
<evidence type="ECO:0000256" key="1">
    <source>
        <dbReference type="SAM" id="SignalP"/>
    </source>
</evidence>
<dbReference type="InterPro" id="IPR039514">
    <property type="entry name" value="6GAL-like"/>
</dbReference>
<evidence type="ECO:0000313" key="3">
    <source>
        <dbReference type="EMBL" id="KJD37223.1"/>
    </source>
</evidence>